<protein>
    <submittedName>
        <fullName evidence="2">Uncharacterized protein</fullName>
    </submittedName>
</protein>
<keyword evidence="3" id="KW-1185">Reference proteome</keyword>
<comment type="caution">
    <text evidence="2">The sequence shown here is derived from an EMBL/GenBank/DDBJ whole genome shotgun (WGS) entry which is preliminary data.</text>
</comment>
<gene>
    <name evidence="2" type="ORF">ElyMa_001046300</name>
</gene>
<dbReference type="AlphaFoldDB" id="A0AAV4HP61"/>
<feature type="compositionally biased region" description="Basic and acidic residues" evidence="1">
    <location>
        <begin position="68"/>
        <end position="78"/>
    </location>
</feature>
<feature type="region of interest" description="Disordered" evidence="1">
    <location>
        <begin position="59"/>
        <end position="78"/>
    </location>
</feature>
<accession>A0AAV4HP61</accession>
<organism evidence="2 3">
    <name type="scientific">Elysia marginata</name>
    <dbReference type="NCBI Taxonomy" id="1093978"/>
    <lineage>
        <taxon>Eukaryota</taxon>
        <taxon>Metazoa</taxon>
        <taxon>Spiralia</taxon>
        <taxon>Lophotrochozoa</taxon>
        <taxon>Mollusca</taxon>
        <taxon>Gastropoda</taxon>
        <taxon>Heterobranchia</taxon>
        <taxon>Euthyneura</taxon>
        <taxon>Panpulmonata</taxon>
        <taxon>Sacoglossa</taxon>
        <taxon>Placobranchoidea</taxon>
        <taxon>Plakobranchidae</taxon>
        <taxon>Elysia</taxon>
    </lineage>
</organism>
<reference evidence="2 3" key="1">
    <citation type="journal article" date="2021" name="Elife">
        <title>Chloroplast acquisition without the gene transfer in kleptoplastic sea slugs, Plakobranchus ocellatus.</title>
        <authorList>
            <person name="Maeda T."/>
            <person name="Takahashi S."/>
            <person name="Yoshida T."/>
            <person name="Shimamura S."/>
            <person name="Takaki Y."/>
            <person name="Nagai Y."/>
            <person name="Toyoda A."/>
            <person name="Suzuki Y."/>
            <person name="Arimoto A."/>
            <person name="Ishii H."/>
            <person name="Satoh N."/>
            <person name="Nishiyama T."/>
            <person name="Hasebe M."/>
            <person name="Maruyama T."/>
            <person name="Minagawa J."/>
            <person name="Obokata J."/>
            <person name="Shigenobu S."/>
        </authorList>
    </citation>
    <scope>NUCLEOTIDE SEQUENCE [LARGE SCALE GENOMIC DNA]</scope>
</reference>
<dbReference type="EMBL" id="BMAT01002127">
    <property type="protein sequence ID" value="GFR99489.1"/>
    <property type="molecule type" value="Genomic_DNA"/>
</dbReference>
<proteinExistence type="predicted"/>
<sequence length="128" mass="14380">MKDIIKTKSGNMNVSTFSSIQTVKYSLKSRNITAVQCFHRPDTLHNPVDHALVTALRKSASNSKHKAHQAEIEGGNRDEEGRAWKNSYIYLIQISSQGFERKGCEKSLHSPSRVCSKEGEIMTILSFI</sequence>
<evidence type="ECO:0000256" key="1">
    <source>
        <dbReference type="SAM" id="MobiDB-lite"/>
    </source>
</evidence>
<name>A0AAV4HP61_9GAST</name>
<evidence type="ECO:0000313" key="3">
    <source>
        <dbReference type="Proteomes" id="UP000762676"/>
    </source>
</evidence>
<dbReference type="Proteomes" id="UP000762676">
    <property type="component" value="Unassembled WGS sequence"/>
</dbReference>
<evidence type="ECO:0000313" key="2">
    <source>
        <dbReference type="EMBL" id="GFR99489.1"/>
    </source>
</evidence>